<gene>
    <name evidence="1" type="ORF">KQI89_15740</name>
</gene>
<comment type="caution">
    <text evidence="1">The sequence shown here is derived from an EMBL/GenBank/DDBJ whole genome shotgun (WGS) entry which is preliminary data.</text>
</comment>
<protein>
    <submittedName>
        <fullName evidence="1">Uncharacterized protein</fullName>
    </submittedName>
</protein>
<name>A0ABS6F4H6_9CLOT</name>
<dbReference type="RefSeq" id="WP_032123037.1">
    <property type="nucleotide sequence ID" value="NZ_JAHLQL010000007.1"/>
</dbReference>
<accession>A0ABS6F4H6</accession>
<keyword evidence="2" id="KW-1185">Reference proteome</keyword>
<evidence type="ECO:0000313" key="1">
    <source>
        <dbReference type="EMBL" id="MBU5593201.1"/>
    </source>
</evidence>
<sequence length="83" mass="9160">MKAKIGQIITFKTDHKINVKSGGTALVRKGDRAQVLKKIDDTTGEILYLTGEAAGKSQYVRLEVDENIDEDAIAKKILEELSK</sequence>
<proteinExistence type="predicted"/>
<organism evidence="1 2">
    <name type="scientific">Clostridium simiarum</name>
    <dbReference type="NCBI Taxonomy" id="2841506"/>
    <lineage>
        <taxon>Bacteria</taxon>
        <taxon>Bacillati</taxon>
        <taxon>Bacillota</taxon>
        <taxon>Clostridia</taxon>
        <taxon>Eubacteriales</taxon>
        <taxon>Clostridiaceae</taxon>
        <taxon>Clostridium</taxon>
    </lineage>
</organism>
<evidence type="ECO:0000313" key="2">
    <source>
        <dbReference type="Proteomes" id="UP000736583"/>
    </source>
</evidence>
<dbReference type="Proteomes" id="UP000736583">
    <property type="component" value="Unassembled WGS sequence"/>
</dbReference>
<dbReference type="EMBL" id="JAHLQL010000007">
    <property type="protein sequence ID" value="MBU5593201.1"/>
    <property type="molecule type" value="Genomic_DNA"/>
</dbReference>
<reference evidence="1 2" key="1">
    <citation type="submission" date="2021-06" db="EMBL/GenBank/DDBJ databases">
        <authorList>
            <person name="Sun Q."/>
            <person name="Li D."/>
        </authorList>
    </citation>
    <scope>NUCLEOTIDE SEQUENCE [LARGE SCALE GENOMIC DNA]</scope>
    <source>
        <strain evidence="1 2">MSJ-4</strain>
    </source>
</reference>